<evidence type="ECO:0000256" key="2">
    <source>
        <dbReference type="ARBA" id="ARBA00008000"/>
    </source>
</evidence>
<dbReference type="Proteomes" id="UP000197065">
    <property type="component" value="Unassembled WGS sequence"/>
</dbReference>
<dbReference type="OrthoDB" id="9815648at2"/>
<dbReference type="Gene3D" id="1.10.45.10">
    <property type="entry name" value="Vanillyl-alcohol Oxidase, Chain A, domain 4"/>
    <property type="match status" value="1"/>
</dbReference>
<dbReference type="Gene3D" id="3.30.70.2740">
    <property type="match status" value="1"/>
</dbReference>
<dbReference type="RefSeq" id="WP_088560675.1">
    <property type="nucleotide sequence ID" value="NZ_FYEH01000004.1"/>
</dbReference>
<dbReference type="FunFam" id="1.10.45.10:FF:000001">
    <property type="entry name" value="D-lactate dehydrogenase mitochondrial"/>
    <property type="match status" value="1"/>
</dbReference>
<dbReference type="Gene3D" id="3.30.43.10">
    <property type="entry name" value="Uridine Diphospho-n-acetylenolpyruvylglucosamine Reductase, domain 2"/>
    <property type="match status" value="1"/>
</dbReference>
<keyword evidence="3" id="KW-0285">Flavoprotein</keyword>
<feature type="domain" description="FAD-binding PCMH-type" evidence="5">
    <location>
        <begin position="45"/>
        <end position="226"/>
    </location>
</feature>
<protein>
    <submittedName>
        <fullName evidence="6">4-phosphoerythronate dehydrogenase (FAD-dependent)</fullName>
    </submittedName>
</protein>
<dbReference type="GO" id="GO:0071949">
    <property type="term" value="F:FAD binding"/>
    <property type="evidence" value="ECO:0007669"/>
    <property type="project" value="InterPro"/>
</dbReference>
<comment type="cofactor">
    <cofactor evidence="1">
        <name>FAD</name>
        <dbReference type="ChEBI" id="CHEBI:57692"/>
    </cofactor>
</comment>
<reference evidence="6 7" key="1">
    <citation type="submission" date="2017-06" db="EMBL/GenBank/DDBJ databases">
        <authorList>
            <person name="Kim H.J."/>
            <person name="Triplett B.A."/>
        </authorList>
    </citation>
    <scope>NUCLEOTIDE SEQUENCE [LARGE SCALE GENOMIC DNA]</scope>
    <source>
        <strain evidence="6 7">B29T1</strain>
    </source>
</reference>
<evidence type="ECO:0000313" key="7">
    <source>
        <dbReference type="Proteomes" id="UP000197065"/>
    </source>
</evidence>
<evidence type="ECO:0000313" key="6">
    <source>
        <dbReference type="EMBL" id="SNB64413.1"/>
    </source>
</evidence>
<evidence type="ECO:0000259" key="5">
    <source>
        <dbReference type="PROSITE" id="PS51387"/>
    </source>
</evidence>
<dbReference type="InterPro" id="IPR036318">
    <property type="entry name" value="FAD-bd_PCMH-like_sf"/>
</dbReference>
<name>A0A212QXY5_9PROT</name>
<dbReference type="Pfam" id="PF02913">
    <property type="entry name" value="FAD-oxidase_C"/>
    <property type="match status" value="1"/>
</dbReference>
<organism evidence="6 7">
    <name type="scientific">Arboricoccus pini</name>
    <dbReference type="NCBI Taxonomy" id="1963835"/>
    <lineage>
        <taxon>Bacteria</taxon>
        <taxon>Pseudomonadati</taxon>
        <taxon>Pseudomonadota</taxon>
        <taxon>Alphaproteobacteria</taxon>
        <taxon>Geminicoccales</taxon>
        <taxon>Geminicoccaceae</taxon>
        <taxon>Arboricoccus</taxon>
    </lineage>
</organism>
<proteinExistence type="inferred from homology"/>
<dbReference type="Gene3D" id="3.30.465.10">
    <property type="match status" value="1"/>
</dbReference>
<dbReference type="InterPro" id="IPR016167">
    <property type="entry name" value="FAD-bd_PCMH_sub1"/>
</dbReference>
<dbReference type="InterPro" id="IPR004113">
    <property type="entry name" value="FAD-bd_oxidored_4_C"/>
</dbReference>
<dbReference type="InterPro" id="IPR016164">
    <property type="entry name" value="FAD-linked_Oxase-like_C"/>
</dbReference>
<dbReference type="GO" id="GO:0022904">
    <property type="term" value="P:respiratory electron transport chain"/>
    <property type="evidence" value="ECO:0007669"/>
    <property type="project" value="TreeGrafter"/>
</dbReference>
<dbReference type="PANTHER" id="PTHR43716">
    <property type="entry name" value="D-2-HYDROXYGLUTARATE DEHYDROGENASE, MITOCHONDRIAL"/>
    <property type="match status" value="1"/>
</dbReference>
<dbReference type="AlphaFoldDB" id="A0A212QXY5"/>
<dbReference type="FunFam" id="3.30.465.10:FF:000001">
    <property type="entry name" value="D-2-hydroxyglutarate dehydrogenase, mitochondrial"/>
    <property type="match status" value="1"/>
</dbReference>
<evidence type="ECO:0000256" key="1">
    <source>
        <dbReference type="ARBA" id="ARBA00001974"/>
    </source>
</evidence>
<dbReference type="PROSITE" id="PS51387">
    <property type="entry name" value="FAD_PCMH"/>
    <property type="match status" value="1"/>
</dbReference>
<accession>A0A212QXY5</accession>
<evidence type="ECO:0000256" key="4">
    <source>
        <dbReference type="ARBA" id="ARBA00022827"/>
    </source>
</evidence>
<dbReference type="SUPFAM" id="SSF55103">
    <property type="entry name" value="FAD-linked oxidases, C-terminal domain"/>
    <property type="match status" value="1"/>
</dbReference>
<dbReference type="InterPro" id="IPR016166">
    <property type="entry name" value="FAD-bd_PCMH"/>
</dbReference>
<comment type="similarity">
    <text evidence="2">Belongs to the FAD-binding oxidoreductase/transferase type 4 family.</text>
</comment>
<keyword evidence="7" id="KW-1185">Reference proteome</keyword>
<evidence type="ECO:0000256" key="3">
    <source>
        <dbReference type="ARBA" id="ARBA00022630"/>
    </source>
</evidence>
<dbReference type="InterPro" id="IPR051264">
    <property type="entry name" value="FAD-oxidored/transferase_4"/>
</dbReference>
<dbReference type="EMBL" id="FYEH01000004">
    <property type="protein sequence ID" value="SNB64413.1"/>
    <property type="molecule type" value="Genomic_DNA"/>
</dbReference>
<sequence>MAKNSPLPPLPDAFLAGCRTLLDAKGVVDDPDEIASYTVDFWRQWRGQSPLVLRPASTAEVAGIVALAATSGVALVPQSGNTGLVAGGIPDPSGSQVVLSLARLNAIRHVDPAGDHLIVEAGCVLETIQEAARGIERYFPLSLGAQGSCRIGGNIATNAGGLNVLRYGMTRNLVLGLEVVLPDGRIWNGLRALRKDNTGFDLKQIFIGSEGTLGIVTAAALRLVPLPRETQTLWLGIDSPESAVELLTIFARELGDLVSSFELLSGFGVETAVRFLEGVRAPIEGSHPWHVLIEVAWNFTEGLGQRVETALTAAMESELVRDGTIAQSEAQRANMWRIREGQSEATRELGFIVRSDVTVQINDIPVLCKRVRAWTEAEMEGVILVPFGHVGDGNLHFNFIMPEARVAELKPILLGRLYDEVTALNGSISAEHGIGRLKRDDLERLKDPVELQLMKTLKATLDPKGIMNPGAILRAE</sequence>
<keyword evidence="4" id="KW-0274">FAD</keyword>
<dbReference type="InterPro" id="IPR016171">
    <property type="entry name" value="Vanillyl_alc_oxidase_C-sub2"/>
</dbReference>
<dbReference type="Pfam" id="PF01565">
    <property type="entry name" value="FAD_binding_4"/>
    <property type="match status" value="1"/>
</dbReference>
<dbReference type="InterPro" id="IPR016169">
    <property type="entry name" value="FAD-bd_PCMH_sub2"/>
</dbReference>
<dbReference type="GO" id="GO:0003824">
    <property type="term" value="F:catalytic activity"/>
    <property type="evidence" value="ECO:0007669"/>
    <property type="project" value="InterPro"/>
</dbReference>
<gene>
    <name evidence="6" type="ORF">SAMN07250955_10480</name>
</gene>
<dbReference type="InterPro" id="IPR006094">
    <property type="entry name" value="Oxid_FAD_bind_N"/>
</dbReference>
<dbReference type="SUPFAM" id="SSF56176">
    <property type="entry name" value="FAD-binding/transporter-associated domain-like"/>
    <property type="match status" value="1"/>
</dbReference>
<dbReference type="Gene3D" id="3.30.70.2190">
    <property type="match status" value="1"/>
</dbReference>
<dbReference type="PANTHER" id="PTHR43716:SF2">
    <property type="entry name" value="BLL6224 PROTEIN"/>
    <property type="match status" value="1"/>
</dbReference>